<dbReference type="AlphaFoldDB" id="A0A0C9XMC5"/>
<dbReference type="Proteomes" id="UP000054477">
    <property type="component" value="Unassembled WGS sequence"/>
</dbReference>
<protein>
    <submittedName>
        <fullName evidence="1">Uncharacterized protein</fullName>
    </submittedName>
</protein>
<evidence type="ECO:0000313" key="1">
    <source>
        <dbReference type="EMBL" id="KIJ98686.1"/>
    </source>
</evidence>
<gene>
    <name evidence="1" type="ORF">K443DRAFT_680530</name>
</gene>
<evidence type="ECO:0000313" key="2">
    <source>
        <dbReference type="Proteomes" id="UP000054477"/>
    </source>
</evidence>
<organism evidence="1 2">
    <name type="scientific">Laccaria amethystina LaAM-08-1</name>
    <dbReference type="NCBI Taxonomy" id="1095629"/>
    <lineage>
        <taxon>Eukaryota</taxon>
        <taxon>Fungi</taxon>
        <taxon>Dikarya</taxon>
        <taxon>Basidiomycota</taxon>
        <taxon>Agaricomycotina</taxon>
        <taxon>Agaricomycetes</taxon>
        <taxon>Agaricomycetidae</taxon>
        <taxon>Agaricales</taxon>
        <taxon>Agaricineae</taxon>
        <taxon>Hydnangiaceae</taxon>
        <taxon>Laccaria</taxon>
    </lineage>
</organism>
<proteinExistence type="predicted"/>
<accession>A0A0C9XMC5</accession>
<reference evidence="1 2" key="1">
    <citation type="submission" date="2014-04" db="EMBL/GenBank/DDBJ databases">
        <authorList>
            <consortium name="DOE Joint Genome Institute"/>
            <person name="Kuo A."/>
            <person name="Kohler A."/>
            <person name="Nagy L.G."/>
            <person name="Floudas D."/>
            <person name="Copeland A."/>
            <person name="Barry K.W."/>
            <person name="Cichocki N."/>
            <person name="Veneault-Fourrey C."/>
            <person name="LaButti K."/>
            <person name="Lindquist E.A."/>
            <person name="Lipzen A."/>
            <person name="Lundell T."/>
            <person name="Morin E."/>
            <person name="Murat C."/>
            <person name="Sun H."/>
            <person name="Tunlid A."/>
            <person name="Henrissat B."/>
            <person name="Grigoriev I.V."/>
            <person name="Hibbett D.S."/>
            <person name="Martin F."/>
            <person name="Nordberg H.P."/>
            <person name="Cantor M.N."/>
            <person name="Hua S.X."/>
        </authorList>
    </citation>
    <scope>NUCLEOTIDE SEQUENCE [LARGE SCALE GENOMIC DNA]</scope>
    <source>
        <strain evidence="1 2">LaAM-08-1</strain>
    </source>
</reference>
<dbReference type="HOGENOM" id="CLU_2688184_0_0_1"/>
<dbReference type="EMBL" id="KN838663">
    <property type="protein sequence ID" value="KIJ98686.1"/>
    <property type="molecule type" value="Genomic_DNA"/>
</dbReference>
<reference evidence="2" key="2">
    <citation type="submission" date="2015-01" db="EMBL/GenBank/DDBJ databases">
        <title>Evolutionary Origins and Diversification of the Mycorrhizal Mutualists.</title>
        <authorList>
            <consortium name="DOE Joint Genome Institute"/>
            <consortium name="Mycorrhizal Genomics Consortium"/>
            <person name="Kohler A."/>
            <person name="Kuo A."/>
            <person name="Nagy L.G."/>
            <person name="Floudas D."/>
            <person name="Copeland A."/>
            <person name="Barry K.W."/>
            <person name="Cichocki N."/>
            <person name="Veneault-Fourrey C."/>
            <person name="LaButti K."/>
            <person name="Lindquist E.A."/>
            <person name="Lipzen A."/>
            <person name="Lundell T."/>
            <person name="Morin E."/>
            <person name="Murat C."/>
            <person name="Riley R."/>
            <person name="Ohm R."/>
            <person name="Sun H."/>
            <person name="Tunlid A."/>
            <person name="Henrissat B."/>
            <person name="Grigoriev I.V."/>
            <person name="Hibbett D.S."/>
            <person name="Martin F."/>
        </authorList>
    </citation>
    <scope>NUCLEOTIDE SEQUENCE [LARGE SCALE GENOMIC DNA]</scope>
    <source>
        <strain evidence="2">LaAM-08-1</strain>
    </source>
</reference>
<sequence>MTFKIVSKPTPNVNICQLQVAEFTKLIASEPQRELGRAREVCWRKEAGRSWECLCFEKLAGSWLGRDGKQGIHG</sequence>
<name>A0A0C9XMC5_9AGAR</name>
<keyword evidence="2" id="KW-1185">Reference proteome</keyword>